<sequence>MKLLLGHVHVVGFVRQINRSLSAECGERNAPVHGSRLFGVQMQIELLRLPSAVLGYGVGVLRGVRRERYGFEQAMCGCAVRAVAVFAVHIVGNDDFRLKPSNQFHERRNGVLLAPALQSVFERRGVRIPKRQKHRRVANAKVPKSGQRLVHADSLAVCHVGNLNRKPALARVGGNRSAKVEQLVVTVRRDDQEIRFLERRLPVEHALRQFTRRIER</sequence>
<evidence type="ECO:0000313" key="1">
    <source>
        <dbReference type="EMBL" id="MPM86169.1"/>
    </source>
</evidence>
<accession>A0A645DAE4</accession>
<protein>
    <submittedName>
        <fullName evidence="1">Uncharacterized protein</fullName>
    </submittedName>
</protein>
<comment type="caution">
    <text evidence="1">The sequence shown here is derived from an EMBL/GenBank/DDBJ whole genome shotgun (WGS) entry which is preliminary data.</text>
</comment>
<gene>
    <name evidence="1" type="ORF">SDC9_133254</name>
</gene>
<dbReference type="AlphaFoldDB" id="A0A645DAE4"/>
<proteinExistence type="predicted"/>
<organism evidence="1">
    <name type="scientific">bioreactor metagenome</name>
    <dbReference type="NCBI Taxonomy" id="1076179"/>
    <lineage>
        <taxon>unclassified sequences</taxon>
        <taxon>metagenomes</taxon>
        <taxon>ecological metagenomes</taxon>
    </lineage>
</organism>
<dbReference type="EMBL" id="VSSQ01034281">
    <property type="protein sequence ID" value="MPM86169.1"/>
    <property type="molecule type" value="Genomic_DNA"/>
</dbReference>
<name>A0A645DAE4_9ZZZZ</name>
<reference evidence="1" key="1">
    <citation type="submission" date="2019-08" db="EMBL/GenBank/DDBJ databases">
        <authorList>
            <person name="Kucharzyk K."/>
            <person name="Murdoch R.W."/>
            <person name="Higgins S."/>
            <person name="Loffler F."/>
        </authorList>
    </citation>
    <scope>NUCLEOTIDE SEQUENCE</scope>
</reference>